<proteinExistence type="predicted"/>
<dbReference type="PROSITE" id="PS51318">
    <property type="entry name" value="TAT"/>
    <property type="match status" value="1"/>
</dbReference>
<dbReference type="EMBL" id="CP036273">
    <property type="protein sequence ID" value="QDU18611.1"/>
    <property type="molecule type" value="Genomic_DNA"/>
</dbReference>
<gene>
    <name evidence="1" type="ORF">ETAA1_05040</name>
</gene>
<dbReference type="OrthoDB" id="1394308at2"/>
<evidence type="ECO:0000313" key="1">
    <source>
        <dbReference type="EMBL" id="QDU18611.1"/>
    </source>
</evidence>
<dbReference type="InterPro" id="IPR006311">
    <property type="entry name" value="TAT_signal"/>
</dbReference>
<protein>
    <submittedName>
        <fullName evidence="1">Uncharacterized protein</fullName>
    </submittedName>
</protein>
<evidence type="ECO:0000313" key="2">
    <source>
        <dbReference type="Proteomes" id="UP000319576"/>
    </source>
</evidence>
<dbReference type="Proteomes" id="UP000319576">
    <property type="component" value="Chromosome"/>
</dbReference>
<dbReference type="AlphaFoldDB" id="A0A517XM85"/>
<keyword evidence="2" id="KW-1185">Reference proteome</keyword>
<accession>A0A517XM85</accession>
<dbReference type="KEGG" id="uli:ETAA1_05040"/>
<sequence length="418" mass="46552">MLTRRTFLGAAGAAPFAVAAQEPARRTRLAVVTTEWRDRSHAWHMAERFIAGYPVRGRWHRPAVDVVSAYVDQFPQNDLSRGRAKEAGFTIYPSVAAALRRGTDRLAVDAVLIIGEHGTYPDNEFGQKKYPRYEFFKQVADVFRKDGAARPVFNDKHLSWNWDWAKEMVDTAKELRIPFLAGSSLPVTFRMPAIELPLGAAVEELMCVAFGGVDSYDFHALEVIQCMAERRKGGETGVRAVQALRGEAVWKAQAAGTWAAGGWDAALFEACLCRSQTLAQPPTYSHRYPTAAQVREWVRNPVAYRIEYADGTKATMLLLNGLVTDFTFAAKLAGRAEPLSVLFYLPPVPNVVYSAALMAQAEETFRTGVPPYPVERTLLTTGLVAAGCRSLAQDGRRLETPHLAVRYDPPRESRFWRD</sequence>
<reference evidence="1 2" key="1">
    <citation type="submission" date="2019-02" db="EMBL/GenBank/DDBJ databases">
        <title>Deep-cultivation of Planctomycetes and their phenomic and genomic characterization uncovers novel biology.</title>
        <authorList>
            <person name="Wiegand S."/>
            <person name="Jogler M."/>
            <person name="Boedeker C."/>
            <person name="Pinto D."/>
            <person name="Vollmers J."/>
            <person name="Rivas-Marin E."/>
            <person name="Kohn T."/>
            <person name="Peeters S.H."/>
            <person name="Heuer A."/>
            <person name="Rast P."/>
            <person name="Oberbeckmann S."/>
            <person name="Bunk B."/>
            <person name="Jeske O."/>
            <person name="Meyerdierks A."/>
            <person name="Storesund J.E."/>
            <person name="Kallscheuer N."/>
            <person name="Luecker S."/>
            <person name="Lage O.M."/>
            <person name="Pohl T."/>
            <person name="Merkel B.J."/>
            <person name="Hornburger P."/>
            <person name="Mueller R.-W."/>
            <person name="Bruemmer F."/>
            <person name="Labrenz M."/>
            <person name="Spormann A.M."/>
            <person name="Op den Camp H."/>
            <person name="Overmann J."/>
            <person name="Amann R."/>
            <person name="Jetten M.S.M."/>
            <person name="Mascher T."/>
            <person name="Medema M.H."/>
            <person name="Devos D.P."/>
            <person name="Kaster A.-K."/>
            <person name="Ovreas L."/>
            <person name="Rohde M."/>
            <person name="Galperin M.Y."/>
            <person name="Jogler C."/>
        </authorList>
    </citation>
    <scope>NUCLEOTIDE SEQUENCE [LARGE SCALE GENOMIC DNA]</scope>
    <source>
        <strain evidence="1 2">ETA_A1</strain>
    </source>
</reference>
<dbReference type="RefSeq" id="WP_145234012.1">
    <property type="nucleotide sequence ID" value="NZ_CP036273.1"/>
</dbReference>
<name>A0A517XM85_9BACT</name>
<organism evidence="1 2">
    <name type="scientific">Urbifossiella limnaea</name>
    <dbReference type="NCBI Taxonomy" id="2528023"/>
    <lineage>
        <taxon>Bacteria</taxon>
        <taxon>Pseudomonadati</taxon>
        <taxon>Planctomycetota</taxon>
        <taxon>Planctomycetia</taxon>
        <taxon>Gemmatales</taxon>
        <taxon>Gemmataceae</taxon>
        <taxon>Urbifossiella</taxon>
    </lineage>
</organism>